<name>A0ABR7N2X9_9FIRM</name>
<gene>
    <name evidence="2" type="ORF">H8704_06900</name>
</gene>
<feature type="transmembrane region" description="Helical" evidence="1">
    <location>
        <begin position="129"/>
        <end position="147"/>
    </location>
</feature>
<evidence type="ECO:0000313" key="3">
    <source>
        <dbReference type="Proteomes" id="UP000606193"/>
    </source>
</evidence>
<keyword evidence="1" id="KW-0472">Membrane</keyword>
<accession>A0ABR7N2X9</accession>
<dbReference type="EMBL" id="JACRSX010000006">
    <property type="protein sequence ID" value="MBC8562358.1"/>
    <property type="molecule type" value="Genomic_DNA"/>
</dbReference>
<feature type="transmembrane region" description="Helical" evidence="1">
    <location>
        <begin position="78"/>
        <end position="96"/>
    </location>
</feature>
<dbReference type="RefSeq" id="WP_249297774.1">
    <property type="nucleotide sequence ID" value="NZ_JACRSX010000006.1"/>
</dbReference>
<feature type="transmembrane region" description="Helical" evidence="1">
    <location>
        <begin position="54"/>
        <end position="72"/>
    </location>
</feature>
<comment type="caution">
    <text evidence="2">The sequence shown here is derived from an EMBL/GenBank/DDBJ whole genome shotgun (WGS) entry which is preliminary data.</text>
</comment>
<proteinExistence type="predicted"/>
<dbReference type="Proteomes" id="UP000606193">
    <property type="component" value="Unassembled WGS sequence"/>
</dbReference>
<feature type="transmembrane region" description="Helical" evidence="1">
    <location>
        <begin position="159"/>
        <end position="181"/>
    </location>
</feature>
<feature type="transmembrane region" description="Helical" evidence="1">
    <location>
        <begin position="103"/>
        <end position="123"/>
    </location>
</feature>
<evidence type="ECO:0000313" key="2">
    <source>
        <dbReference type="EMBL" id="MBC8562358.1"/>
    </source>
</evidence>
<protein>
    <submittedName>
        <fullName evidence="2">Uncharacterized protein</fullName>
    </submittedName>
</protein>
<keyword evidence="1" id="KW-0812">Transmembrane</keyword>
<organism evidence="2 3">
    <name type="scientific">Jutongia huaianensis</name>
    <dbReference type="NCBI Taxonomy" id="2763668"/>
    <lineage>
        <taxon>Bacteria</taxon>
        <taxon>Bacillati</taxon>
        <taxon>Bacillota</taxon>
        <taxon>Clostridia</taxon>
        <taxon>Lachnospirales</taxon>
        <taxon>Lachnospiraceae</taxon>
        <taxon>Jutongia</taxon>
    </lineage>
</organism>
<sequence>MKIMNQLLGICGFELEEAFSPEDEEALHAMEAEYEAEKKIKQQLQRDKVVLGRWNQFMIRAIVVLALLLWIPCMWQKWSVWSVFGVWLVTELLWCGVREFYKIGNFVIHELAVISGVLLAVILQSPEKVLYAFGLSCMSAVLLSNNLGLRMWQGKPVRYCENIAGLFLMLCTVITIIFYYFR</sequence>
<reference evidence="2 3" key="1">
    <citation type="submission" date="2020-08" db="EMBL/GenBank/DDBJ databases">
        <title>Genome public.</title>
        <authorList>
            <person name="Liu C."/>
            <person name="Sun Q."/>
        </authorList>
    </citation>
    <scope>NUCLEOTIDE SEQUENCE [LARGE SCALE GENOMIC DNA]</scope>
    <source>
        <strain evidence="2 3">NSJ-37</strain>
    </source>
</reference>
<evidence type="ECO:0000256" key="1">
    <source>
        <dbReference type="SAM" id="Phobius"/>
    </source>
</evidence>
<keyword evidence="1" id="KW-1133">Transmembrane helix</keyword>
<keyword evidence="3" id="KW-1185">Reference proteome</keyword>